<evidence type="ECO:0000256" key="7">
    <source>
        <dbReference type="SAM" id="Phobius"/>
    </source>
</evidence>
<evidence type="ECO:0000313" key="8">
    <source>
        <dbReference type="EMBL" id="KAL0184432.1"/>
    </source>
</evidence>
<dbReference type="EMBL" id="JAMKFB020000009">
    <property type="protein sequence ID" value="KAL0184432.1"/>
    <property type="molecule type" value="Genomic_DNA"/>
</dbReference>
<dbReference type="InterPro" id="IPR005045">
    <property type="entry name" value="CDC50/LEM3_fam"/>
</dbReference>
<evidence type="ECO:0000256" key="4">
    <source>
        <dbReference type="ARBA" id="ARBA00022989"/>
    </source>
</evidence>
<evidence type="ECO:0000256" key="6">
    <source>
        <dbReference type="SAM" id="MobiDB-lite"/>
    </source>
</evidence>
<comment type="caution">
    <text evidence="8">The sequence shown here is derived from an EMBL/GenBank/DDBJ whole genome shotgun (WGS) entry which is preliminary data.</text>
</comment>
<organism evidence="8 9">
    <name type="scientific">Cirrhinus mrigala</name>
    <name type="common">Mrigala</name>
    <dbReference type="NCBI Taxonomy" id="683832"/>
    <lineage>
        <taxon>Eukaryota</taxon>
        <taxon>Metazoa</taxon>
        <taxon>Chordata</taxon>
        <taxon>Craniata</taxon>
        <taxon>Vertebrata</taxon>
        <taxon>Euteleostomi</taxon>
        <taxon>Actinopterygii</taxon>
        <taxon>Neopterygii</taxon>
        <taxon>Teleostei</taxon>
        <taxon>Ostariophysi</taxon>
        <taxon>Cypriniformes</taxon>
        <taxon>Cyprinidae</taxon>
        <taxon>Labeoninae</taxon>
        <taxon>Labeonini</taxon>
        <taxon>Cirrhinus</taxon>
    </lineage>
</organism>
<reference evidence="8 9" key="1">
    <citation type="submission" date="2024-05" db="EMBL/GenBank/DDBJ databases">
        <title>Genome sequencing and assembly of Indian major carp, Cirrhinus mrigala (Hamilton, 1822).</title>
        <authorList>
            <person name="Mohindra V."/>
            <person name="Chowdhury L.M."/>
            <person name="Lal K."/>
            <person name="Jena J.K."/>
        </authorList>
    </citation>
    <scope>NUCLEOTIDE SEQUENCE [LARGE SCALE GENOMIC DNA]</scope>
    <source>
        <strain evidence="8">CM1030</strain>
        <tissue evidence="8">Blood</tissue>
    </source>
</reference>
<evidence type="ECO:0000256" key="3">
    <source>
        <dbReference type="ARBA" id="ARBA00022692"/>
    </source>
</evidence>
<feature type="region of interest" description="Disordered" evidence="6">
    <location>
        <begin position="1"/>
        <end position="25"/>
    </location>
</feature>
<keyword evidence="4 7" id="KW-1133">Transmembrane helix</keyword>
<comment type="subcellular location">
    <subcellularLocation>
        <location evidence="1">Membrane</location>
    </subcellularLocation>
</comment>
<keyword evidence="3 7" id="KW-0812">Transmembrane</keyword>
<comment type="similarity">
    <text evidence="2">Belongs to the CDC50/LEM3 family.</text>
</comment>
<accession>A0ABD0QDZ1</accession>
<proteinExistence type="inferred from homology"/>
<name>A0ABD0QDZ1_CIRMR</name>
<dbReference type="GO" id="GO:0016020">
    <property type="term" value="C:membrane"/>
    <property type="evidence" value="ECO:0007669"/>
    <property type="project" value="UniProtKB-SubCell"/>
</dbReference>
<dbReference type="Proteomes" id="UP001529510">
    <property type="component" value="Unassembled WGS sequence"/>
</dbReference>
<dbReference type="PANTHER" id="PTHR10926">
    <property type="entry name" value="CELL CYCLE CONTROL PROTEIN 50"/>
    <property type="match status" value="1"/>
</dbReference>
<evidence type="ECO:0000256" key="1">
    <source>
        <dbReference type="ARBA" id="ARBA00004370"/>
    </source>
</evidence>
<dbReference type="AlphaFoldDB" id="A0ABD0QDZ1"/>
<keyword evidence="9" id="KW-1185">Reference proteome</keyword>
<dbReference type="PANTHER" id="PTHR10926:SF68">
    <property type="entry name" value="CELL CYCLE CONTROL PROTEIN"/>
    <property type="match status" value="1"/>
</dbReference>
<evidence type="ECO:0000256" key="2">
    <source>
        <dbReference type="ARBA" id="ARBA00009457"/>
    </source>
</evidence>
<evidence type="ECO:0000256" key="5">
    <source>
        <dbReference type="ARBA" id="ARBA00023136"/>
    </source>
</evidence>
<protein>
    <submittedName>
        <fullName evidence="8">Uncharacterized protein</fullName>
    </submittedName>
</protein>
<feature type="transmembrane region" description="Helical" evidence="7">
    <location>
        <begin position="40"/>
        <end position="60"/>
    </location>
</feature>
<keyword evidence="5 7" id="KW-0472">Membrane</keyword>
<sequence>ESEMGKKQADTGPLSRRPDNSAFKQQRLPAWSPSLTAQTVLPTFYILSLVCLLLGIWLLITVKNTYELK</sequence>
<feature type="non-terminal residue" evidence="8">
    <location>
        <position position="1"/>
    </location>
</feature>
<evidence type="ECO:0000313" key="9">
    <source>
        <dbReference type="Proteomes" id="UP001529510"/>
    </source>
</evidence>
<feature type="non-terminal residue" evidence="8">
    <location>
        <position position="69"/>
    </location>
</feature>
<gene>
    <name evidence="8" type="ORF">M9458_020128</name>
</gene>